<accession>A0A0L6UUK4</accession>
<dbReference type="STRING" id="27349.A0A0L6UUK4"/>
<feature type="region of interest" description="Disordered" evidence="1">
    <location>
        <begin position="220"/>
        <end position="273"/>
    </location>
</feature>
<evidence type="ECO:0000256" key="1">
    <source>
        <dbReference type="SAM" id="MobiDB-lite"/>
    </source>
</evidence>
<dbReference type="Proteomes" id="UP000037035">
    <property type="component" value="Unassembled WGS sequence"/>
</dbReference>
<feature type="compositionally biased region" description="Acidic residues" evidence="1">
    <location>
        <begin position="33"/>
        <end position="43"/>
    </location>
</feature>
<reference evidence="2 3" key="1">
    <citation type="submission" date="2015-08" db="EMBL/GenBank/DDBJ databases">
        <title>Next Generation Sequencing and Analysis of the Genome of Puccinia sorghi L Schw, the Causal Agent of Maize Common Rust.</title>
        <authorList>
            <person name="Rochi L."/>
            <person name="Burguener G."/>
            <person name="Darino M."/>
            <person name="Turjanski A."/>
            <person name="Kreff E."/>
            <person name="Dieguez M.J."/>
            <person name="Sacco F."/>
        </authorList>
    </citation>
    <scope>NUCLEOTIDE SEQUENCE [LARGE SCALE GENOMIC DNA]</scope>
    <source>
        <strain evidence="2 3">RO10H11247</strain>
    </source>
</reference>
<dbReference type="OrthoDB" id="10480361at2759"/>
<organism evidence="2 3">
    <name type="scientific">Puccinia sorghi</name>
    <dbReference type="NCBI Taxonomy" id="27349"/>
    <lineage>
        <taxon>Eukaryota</taxon>
        <taxon>Fungi</taxon>
        <taxon>Dikarya</taxon>
        <taxon>Basidiomycota</taxon>
        <taxon>Pucciniomycotina</taxon>
        <taxon>Pucciniomycetes</taxon>
        <taxon>Pucciniales</taxon>
        <taxon>Pucciniaceae</taxon>
        <taxon>Puccinia</taxon>
    </lineage>
</organism>
<proteinExistence type="predicted"/>
<keyword evidence="3" id="KW-1185">Reference proteome</keyword>
<feature type="region of interest" description="Disordered" evidence="1">
    <location>
        <begin position="1"/>
        <end position="52"/>
    </location>
</feature>
<protein>
    <submittedName>
        <fullName evidence="2">Uncharacterized protein</fullName>
    </submittedName>
</protein>
<name>A0A0L6UUK4_9BASI</name>
<evidence type="ECO:0000313" key="3">
    <source>
        <dbReference type="Proteomes" id="UP000037035"/>
    </source>
</evidence>
<evidence type="ECO:0000313" key="2">
    <source>
        <dbReference type="EMBL" id="KNZ52221.1"/>
    </source>
</evidence>
<feature type="compositionally biased region" description="Basic residues" evidence="1">
    <location>
        <begin position="257"/>
        <end position="266"/>
    </location>
</feature>
<dbReference type="EMBL" id="LAVV01008663">
    <property type="protein sequence ID" value="KNZ52221.1"/>
    <property type="molecule type" value="Genomic_DNA"/>
</dbReference>
<gene>
    <name evidence="2" type="ORF">VP01_3645g3</name>
</gene>
<feature type="non-terminal residue" evidence="2">
    <location>
        <position position="1"/>
    </location>
</feature>
<dbReference type="AlphaFoldDB" id="A0A0L6UUK4"/>
<comment type="caution">
    <text evidence="2">The sequence shown here is derived from an EMBL/GenBank/DDBJ whole genome shotgun (WGS) entry which is preliminary data.</text>
</comment>
<dbReference type="VEuPathDB" id="FungiDB:VP01_3645g3"/>
<sequence>ARNLMNFLNSGDPDLGLPEGDNQIINSGGAQGEIEDNLEDEDGGSVADQAHAGDDGFKGGSLDICDKVVIDTGVANRARRFGWSSHPAPKIVGNNTAQPFCSYAPAYSYQATDNLFGRPRTGQQSMGISTHPLLVEDSSRPSHGENFTRSHCQMELQSGSVNQWITALKNLLGGGAGQIIEHILGTAAYSPIHIDLGQGPNGPSLGRIVIDLSRGAVMPPRFQDGPRRHESFSKSPLVPKILPKSNGQSSTYSPHVPSKRQRKTSLKGKNLSS</sequence>